<dbReference type="PANTHER" id="PTHR15907">
    <property type="entry name" value="DUF614 FAMILY PROTEIN-RELATED"/>
    <property type="match status" value="1"/>
</dbReference>
<organism evidence="2 3">
    <name type="scientific">Marchantia polymorpha</name>
    <name type="common">Common liverwort</name>
    <name type="synonym">Marchantia aquatica</name>
    <dbReference type="NCBI Taxonomy" id="3197"/>
    <lineage>
        <taxon>Eukaryota</taxon>
        <taxon>Viridiplantae</taxon>
        <taxon>Streptophyta</taxon>
        <taxon>Embryophyta</taxon>
        <taxon>Marchantiophyta</taxon>
        <taxon>Marchantiopsida</taxon>
        <taxon>Marchantiidae</taxon>
        <taxon>Marchantiales</taxon>
        <taxon>Marchantiaceae</taxon>
        <taxon>Marchantia</taxon>
    </lineage>
</organism>
<dbReference type="InterPro" id="IPR006461">
    <property type="entry name" value="PLAC_motif_containing"/>
</dbReference>
<feature type="compositionally biased region" description="Basic and acidic residues" evidence="1">
    <location>
        <begin position="115"/>
        <end position="125"/>
    </location>
</feature>
<name>A0A2R6XHS0_MARPO</name>
<feature type="compositionally biased region" description="Polar residues" evidence="1">
    <location>
        <begin position="132"/>
        <end position="152"/>
    </location>
</feature>
<evidence type="ECO:0000313" key="3">
    <source>
        <dbReference type="Proteomes" id="UP000244005"/>
    </source>
</evidence>
<reference evidence="3" key="1">
    <citation type="journal article" date="2017" name="Cell">
        <title>Insights into land plant evolution garnered from the Marchantia polymorpha genome.</title>
        <authorList>
            <person name="Bowman J.L."/>
            <person name="Kohchi T."/>
            <person name="Yamato K.T."/>
            <person name="Jenkins J."/>
            <person name="Shu S."/>
            <person name="Ishizaki K."/>
            <person name="Yamaoka S."/>
            <person name="Nishihama R."/>
            <person name="Nakamura Y."/>
            <person name="Berger F."/>
            <person name="Adam C."/>
            <person name="Aki S.S."/>
            <person name="Althoff F."/>
            <person name="Araki T."/>
            <person name="Arteaga-Vazquez M.A."/>
            <person name="Balasubrmanian S."/>
            <person name="Barry K."/>
            <person name="Bauer D."/>
            <person name="Boehm C.R."/>
            <person name="Briginshaw L."/>
            <person name="Caballero-Perez J."/>
            <person name="Catarino B."/>
            <person name="Chen F."/>
            <person name="Chiyoda S."/>
            <person name="Chovatia M."/>
            <person name="Davies K.M."/>
            <person name="Delmans M."/>
            <person name="Demura T."/>
            <person name="Dierschke T."/>
            <person name="Dolan L."/>
            <person name="Dorantes-Acosta A.E."/>
            <person name="Eklund D.M."/>
            <person name="Florent S.N."/>
            <person name="Flores-Sandoval E."/>
            <person name="Fujiyama A."/>
            <person name="Fukuzawa H."/>
            <person name="Galik B."/>
            <person name="Grimanelli D."/>
            <person name="Grimwood J."/>
            <person name="Grossniklaus U."/>
            <person name="Hamada T."/>
            <person name="Haseloff J."/>
            <person name="Hetherington A.J."/>
            <person name="Higo A."/>
            <person name="Hirakawa Y."/>
            <person name="Hundley H.N."/>
            <person name="Ikeda Y."/>
            <person name="Inoue K."/>
            <person name="Inoue S.I."/>
            <person name="Ishida S."/>
            <person name="Jia Q."/>
            <person name="Kakita M."/>
            <person name="Kanazawa T."/>
            <person name="Kawai Y."/>
            <person name="Kawashima T."/>
            <person name="Kennedy M."/>
            <person name="Kinose K."/>
            <person name="Kinoshita T."/>
            <person name="Kohara Y."/>
            <person name="Koide E."/>
            <person name="Komatsu K."/>
            <person name="Kopischke S."/>
            <person name="Kubo M."/>
            <person name="Kyozuka J."/>
            <person name="Lagercrantz U."/>
            <person name="Lin S.S."/>
            <person name="Lindquist E."/>
            <person name="Lipzen A.M."/>
            <person name="Lu C.W."/>
            <person name="De Luna E."/>
            <person name="Martienssen R.A."/>
            <person name="Minamino N."/>
            <person name="Mizutani M."/>
            <person name="Mizutani M."/>
            <person name="Mochizuki N."/>
            <person name="Monte I."/>
            <person name="Mosher R."/>
            <person name="Nagasaki H."/>
            <person name="Nakagami H."/>
            <person name="Naramoto S."/>
            <person name="Nishitani K."/>
            <person name="Ohtani M."/>
            <person name="Okamoto T."/>
            <person name="Okumura M."/>
            <person name="Phillips J."/>
            <person name="Pollak B."/>
            <person name="Reinders A."/>
            <person name="Rovekamp M."/>
            <person name="Sano R."/>
            <person name="Sawa S."/>
            <person name="Schmid M.W."/>
            <person name="Shirakawa M."/>
            <person name="Solano R."/>
            <person name="Spunde A."/>
            <person name="Suetsugu N."/>
            <person name="Sugano S."/>
            <person name="Sugiyama A."/>
            <person name="Sun R."/>
            <person name="Suzuki Y."/>
            <person name="Takenaka M."/>
            <person name="Takezawa D."/>
            <person name="Tomogane H."/>
            <person name="Tsuzuki M."/>
            <person name="Ueda T."/>
            <person name="Umeda M."/>
            <person name="Ward J.M."/>
            <person name="Watanabe Y."/>
            <person name="Yazaki K."/>
            <person name="Yokoyama R."/>
            <person name="Yoshitake Y."/>
            <person name="Yotsui I."/>
            <person name="Zachgo S."/>
            <person name="Schmutz J."/>
        </authorList>
    </citation>
    <scope>NUCLEOTIDE SEQUENCE [LARGE SCALE GENOMIC DNA]</scope>
    <source>
        <strain evidence="3">Tak-1</strain>
    </source>
</reference>
<dbReference type="Proteomes" id="UP000244005">
    <property type="component" value="Unassembled WGS sequence"/>
</dbReference>
<dbReference type="Pfam" id="PF04749">
    <property type="entry name" value="PLAC8"/>
    <property type="match status" value="1"/>
</dbReference>
<dbReference type="Gramene" id="Mp1g10640.1">
    <property type="protein sequence ID" value="Mp1g10640.1.cds"/>
    <property type="gene ID" value="Mp1g10640"/>
</dbReference>
<gene>
    <name evidence="2" type="ORF">MARPO_0014s0163</name>
</gene>
<dbReference type="OrthoDB" id="1045822at2759"/>
<dbReference type="AlphaFoldDB" id="A0A2R6XHS0"/>
<dbReference type="OMA" id="MAYQQPT"/>
<sequence>MNYPPPTRAEWSTGLYDCMNDCDTCCWGCWCPCVLVGKNVEVLDEGATSCCTAGTLFCLLQYCVGVGCIYTCIYRGRLRQKYGLPPGPCGDCLTDCCCQACSICQVTRELGNQLHRDRGPDDNELRAMGNRTDPSNIGVNSNSPAQKQYMNR</sequence>
<dbReference type="NCBIfam" id="TIGR01571">
    <property type="entry name" value="A_thal_Cys_rich"/>
    <property type="match status" value="1"/>
</dbReference>
<accession>A0A2R6XHS0</accession>
<keyword evidence="3" id="KW-1185">Reference proteome</keyword>
<feature type="region of interest" description="Disordered" evidence="1">
    <location>
        <begin position="115"/>
        <end position="152"/>
    </location>
</feature>
<proteinExistence type="predicted"/>
<dbReference type="EMBL" id="KZ772686">
    <property type="protein sequence ID" value="PTQ45652.1"/>
    <property type="molecule type" value="Genomic_DNA"/>
</dbReference>
<evidence type="ECO:0000313" key="2">
    <source>
        <dbReference type="EMBL" id="PTQ45652.1"/>
    </source>
</evidence>
<evidence type="ECO:0000256" key="1">
    <source>
        <dbReference type="SAM" id="MobiDB-lite"/>
    </source>
</evidence>
<protein>
    <submittedName>
        <fullName evidence="2">Uncharacterized protein</fullName>
    </submittedName>
</protein>